<reference evidence="5" key="1">
    <citation type="submission" date="2020-02" db="EMBL/GenBank/DDBJ databases">
        <authorList>
            <person name="Meier V. D."/>
        </authorList>
    </citation>
    <scope>NUCLEOTIDE SEQUENCE</scope>
    <source>
        <strain evidence="5">AVDCRST_MAG03</strain>
    </source>
</reference>
<dbReference type="PANTHER" id="PTHR11011">
    <property type="entry name" value="MALE STERILITY PROTEIN 2-RELATED"/>
    <property type="match status" value="1"/>
</dbReference>
<dbReference type="CDD" id="cd05236">
    <property type="entry name" value="FAR-N_SDR_e"/>
    <property type="match status" value="1"/>
</dbReference>
<dbReference type="EC" id="3.1.3.3" evidence="5"/>
<dbReference type="GO" id="GO:0016787">
    <property type="term" value="F:hydrolase activity"/>
    <property type="evidence" value="ECO:0007669"/>
    <property type="project" value="UniProtKB-KW"/>
</dbReference>
<keyword evidence="5" id="KW-0378">Hydrolase</keyword>
<dbReference type="Gene3D" id="3.40.50.720">
    <property type="entry name" value="NAD(P)-binding Rossmann-like Domain"/>
    <property type="match status" value="1"/>
</dbReference>
<dbReference type="SUPFAM" id="SSF56784">
    <property type="entry name" value="HAD-like"/>
    <property type="match status" value="1"/>
</dbReference>
<sequence length="750" mass="83901">MLAEAYRDKTILLTGGTGFLGTALVEKVLRSLPDLGRLYLVVRPSKDKGAGERFHRDVLGSAAFRRLREELGDGFDDRVAEKVRVLEGDVHAPSLGLGEGDLAELSENVDVVIHSAASVVFDAPLDAAVDSNVRGTVGLLKLARDWSKRPLFMHISTAYVAGNIKGEAPERPPGETTPNGTVLDAREEILGLDAVVAEVEKASQERGLLRRFETEARNELGMVGEEEEVAARVDQLRRAWMRERLVERGTERARELGWNDVYTFTKSLAERTVVAERGESPLVILRPAIIESSFREPYPGWIQGSRMADPIIMAYAKGLLREFPGDPETLVDIVPVDHVVNAILAAGTHRPETPEVFHVASGQRNPLRYRDLYDHVRDYFVENPLRDSGGRPVQVPEWSFPGRGKVELALKAQLAALKAGGKVAARLPDGHMVSDARQRMARAEKRARMSLYYSRIYGAYANMYAVFSTDRTKALYEGLEPEDRELFPFDISEVRWREWLHGTHLPALTTRPNRKRRRKVEEKPGEVAAIFDVDGTLVGSNVVSYYAWLRMQELPAPVRPLWLAAFLTKIPYYWGLDKVSRAHFNRVFYKNYAGWKPERAKHLGKESFAGFTLDRIFPDALNRLREHKALGHRVVLLSGALDFLLDPMKDLADDVLCSTLAQENGTFTGELSGSPVAGDARARMLASFARKRNVDLSRSYAYADAISDLPMLEAVGHPIAVNPDRRLRAAAAERGWQIRDWGKDRVAKKV</sequence>
<dbReference type="InterPro" id="IPR026055">
    <property type="entry name" value="FAR"/>
</dbReference>
<dbReference type="InterPro" id="IPR023214">
    <property type="entry name" value="HAD_sf"/>
</dbReference>
<proteinExistence type="inferred from homology"/>
<name>A0A6J4NS71_9ACTN</name>
<keyword evidence="3" id="KW-0443">Lipid metabolism</keyword>
<organism evidence="5">
    <name type="scientific">uncultured Rubrobacteraceae bacterium</name>
    <dbReference type="NCBI Taxonomy" id="349277"/>
    <lineage>
        <taxon>Bacteria</taxon>
        <taxon>Bacillati</taxon>
        <taxon>Actinomycetota</taxon>
        <taxon>Rubrobacteria</taxon>
        <taxon>Rubrobacterales</taxon>
        <taxon>Rubrobacteraceae</taxon>
        <taxon>environmental samples</taxon>
    </lineage>
</organism>
<dbReference type="GO" id="GO:0010345">
    <property type="term" value="P:suberin biosynthetic process"/>
    <property type="evidence" value="ECO:0007669"/>
    <property type="project" value="TreeGrafter"/>
</dbReference>
<dbReference type="PANTHER" id="PTHR11011:SF45">
    <property type="entry name" value="FATTY ACYL-COA REDUCTASE CG8306-RELATED"/>
    <property type="match status" value="1"/>
</dbReference>
<evidence type="ECO:0000259" key="4">
    <source>
        <dbReference type="Pfam" id="PF07993"/>
    </source>
</evidence>
<dbReference type="GO" id="GO:0035336">
    <property type="term" value="P:long-chain fatty-acyl-CoA metabolic process"/>
    <property type="evidence" value="ECO:0007669"/>
    <property type="project" value="TreeGrafter"/>
</dbReference>
<protein>
    <submittedName>
        <fullName evidence="5">Phosphoserine phosphatase</fullName>
        <ecNumber evidence="5">3.1.3.3</ecNumber>
    </submittedName>
</protein>
<keyword evidence="2" id="KW-0444">Lipid biosynthesis</keyword>
<dbReference type="Gene3D" id="3.40.50.1000">
    <property type="entry name" value="HAD superfamily/HAD-like"/>
    <property type="match status" value="1"/>
</dbReference>
<comment type="similarity">
    <text evidence="1">Belongs to the fatty acyl-CoA reductase family.</text>
</comment>
<evidence type="ECO:0000256" key="2">
    <source>
        <dbReference type="ARBA" id="ARBA00022516"/>
    </source>
</evidence>
<dbReference type="NCBIfam" id="TIGR01490">
    <property type="entry name" value="HAD-SF-IB-hyp1"/>
    <property type="match status" value="1"/>
</dbReference>
<dbReference type="GO" id="GO:0080019">
    <property type="term" value="F:alcohol-forming very long-chain fatty acyl-CoA reductase activity"/>
    <property type="evidence" value="ECO:0007669"/>
    <property type="project" value="InterPro"/>
</dbReference>
<evidence type="ECO:0000256" key="3">
    <source>
        <dbReference type="ARBA" id="ARBA00023098"/>
    </source>
</evidence>
<dbReference type="CDD" id="cd09071">
    <property type="entry name" value="FAR_C"/>
    <property type="match status" value="1"/>
</dbReference>
<dbReference type="Pfam" id="PF07993">
    <property type="entry name" value="NAD_binding_4"/>
    <property type="match status" value="1"/>
</dbReference>
<dbReference type="InterPro" id="IPR036291">
    <property type="entry name" value="NAD(P)-bd_dom_sf"/>
</dbReference>
<dbReference type="Pfam" id="PF12710">
    <property type="entry name" value="HAD"/>
    <property type="match status" value="1"/>
</dbReference>
<dbReference type="InterPro" id="IPR013120">
    <property type="entry name" value="FAR_NAD-bd"/>
</dbReference>
<dbReference type="CDD" id="cd02612">
    <property type="entry name" value="HAD_PGPPase"/>
    <property type="match status" value="1"/>
</dbReference>
<dbReference type="InterPro" id="IPR036412">
    <property type="entry name" value="HAD-like_sf"/>
</dbReference>
<dbReference type="EMBL" id="CADCUT010000053">
    <property type="protein sequence ID" value="CAA9395851.1"/>
    <property type="molecule type" value="Genomic_DNA"/>
</dbReference>
<evidence type="ECO:0000313" key="5">
    <source>
        <dbReference type="EMBL" id="CAA9395851.1"/>
    </source>
</evidence>
<accession>A0A6J4NS71</accession>
<evidence type="ECO:0000256" key="1">
    <source>
        <dbReference type="ARBA" id="ARBA00005928"/>
    </source>
</evidence>
<dbReference type="SUPFAM" id="SSF51735">
    <property type="entry name" value="NAD(P)-binding Rossmann-fold domains"/>
    <property type="match status" value="1"/>
</dbReference>
<dbReference type="InterPro" id="IPR006385">
    <property type="entry name" value="HAD_hydro_SerB1"/>
</dbReference>
<dbReference type="NCBIfam" id="TIGR01488">
    <property type="entry name" value="HAD-SF-IB"/>
    <property type="match status" value="1"/>
</dbReference>
<dbReference type="AlphaFoldDB" id="A0A6J4NS71"/>
<feature type="domain" description="Thioester reductase (TE)" evidence="4">
    <location>
        <begin position="13"/>
        <end position="343"/>
    </location>
</feature>
<dbReference type="InterPro" id="IPR033640">
    <property type="entry name" value="FAR_C"/>
</dbReference>
<gene>
    <name evidence="5" type="ORF">AVDCRST_MAG03-911</name>
</gene>
<dbReference type="Gene3D" id="1.20.1440.100">
    <property type="entry name" value="SG protein - dephosphorylation function"/>
    <property type="match status" value="1"/>
</dbReference>